<dbReference type="EMBL" id="JACXAF010000009">
    <property type="protein sequence ID" value="MBD1389548.1"/>
    <property type="molecule type" value="Genomic_DNA"/>
</dbReference>
<sequence>MKLLRALLVVGTLLPTMSVAVERVINWECDLVDTNTSFGEGKHALTLADRNITLHLITNTKVEKSWIYKVVQADIDGRLRAYRVLNNRSENTRLGGELFITGVTKEGATVMISYSDSDKTAVGIATGSCKRLAAHFSNLKS</sequence>
<name>A0A8J6QUV3_9GAMM</name>
<evidence type="ECO:0000313" key="2">
    <source>
        <dbReference type="EMBL" id="MBD1389548.1"/>
    </source>
</evidence>
<feature type="signal peptide" evidence="1">
    <location>
        <begin position="1"/>
        <end position="20"/>
    </location>
</feature>
<feature type="chain" id="PRO_5035177676" evidence="1">
    <location>
        <begin position="21"/>
        <end position="141"/>
    </location>
</feature>
<evidence type="ECO:0000256" key="1">
    <source>
        <dbReference type="SAM" id="SignalP"/>
    </source>
</evidence>
<dbReference type="RefSeq" id="WP_191144655.1">
    <property type="nucleotide sequence ID" value="NZ_JACXAF010000009.1"/>
</dbReference>
<accession>A0A8J6QUV3</accession>
<reference evidence="2" key="1">
    <citation type="submission" date="2020-09" db="EMBL/GenBank/DDBJ databases">
        <title>A novel bacterium of genus Neiella, isolated from South China Sea.</title>
        <authorList>
            <person name="Huang H."/>
            <person name="Mo K."/>
            <person name="Hu Y."/>
        </authorList>
    </citation>
    <scope>NUCLEOTIDE SEQUENCE</scope>
    <source>
        <strain evidence="2">HB171785</strain>
    </source>
</reference>
<protein>
    <submittedName>
        <fullName evidence="2">Uncharacterized protein</fullName>
    </submittedName>
</protein>
<gene>
    <name evidence="2" type="ORF">IC617_08915</name>
</gene>
<proteinExistence type="predicted"/>
<keyword evidence="3" id="KW-1185">Reference proteome</keyword>
<dbReference type="AlphaFoldDB" id="A0A8J6QUV3"/>
<evidence type="ECO:0000313" key="3">
    <source>
        <dbReference type="Proteomes" id="UP000638014"/>
    </source>
</evidence>
<organism evidence="2 3">
    <name type="scientific">Neiella litorisoli</name>
    <dbReference type="NCBI Taxonomy" id="2771431"/>
    <lineage>
        <taxon>Bacteria</taxon>
        <taxon>Pseudomonadati</taxon>
        <taxon>Pseudomonadota</taxon>
        <taxon>Gammaproteobacteria</taxon>
        <taxon>Alteromonadales</taxon>
        <taxon>Echinimonadaceae</taxon>
        <taxon>Neiella</taxon>
    </lineage>
</organism>
<keyword evidence="1" id="KW-0732">Signal</keyword>
<dbReference type="Proteomes" id="UP000638014">
    <property type="component" value="Unassembled WGS sequence"/>
</dbReference>
<comment type="caution">
    <text evidence="2">The sequence shown here is derived from an EMBL/GenBank/DDBJ whole genome shotgun (WGS) entry which is preliminary data.</text>
</comment>